<evidence type="ECO:0000313" key="7">
    <source>
        <dbReference type="Proteomes" id="UP000643672"/>
    </source>
</evidence>
<evidence type="ECO:0000313" key="4">
    <source>
        <dbReference type="EMBL" id="OIR25417.1"/>
    </source>
</evidence>
<protein>
    <recommendedName>
        <fullName evidence="8">Beta-hexosaminidase bacterial type N-terminal domain-containing protein</fullName>
    </recommendedName>
</protein>
<dbReference type="EMBL" id="MIQH01000332">
    <property type="protein sequence ID" value="OIR25417.1"/>
    <property type="molecule type" value="Genomic_DNA"/>
</dbReference>
<keyword evidence="7" id="KW-1185">Reference proteome</keyword>
<evidence type="ECO:0000313" key="5">
    <source>
        <dbReference type="Proteomes" id="UP000182798"/>
    </source>
</evidence>
<organism evidence="4 5">
    <name type="scientific">Bathymodiolus thermophilus thioautotrophic gill symbiont</name>
    <dbReference type="NCBI Taxonomy" id="2360"/>
    <lineage>
        <taxon>Bacteria</taxon>
        <taxon>Pseudomonadati</taxon>
        <taxon>Pseudomonadota</taxon>
        <taxon>Gammaproteobacteria</taxon>
        <taxon>sulfur-oxidizing symbionts</taxon>
    </lineage>
</organism>
<reference evidence="5" key="1">
    <citation type="submission" date="2016-09" db="EMBL/GenBank/DDBJ databases">
        <title>Genome Sequence of Bathymodiolus thermophilus sulfur-oxidizing gill endosymbiont.</title>
        <authorList>
            <person name="Ponnudurai R."/>
            <person name="Kleiner M."/>
            <person name="Sayavedra L."/>
            <person name="Thuermer A."/>
            <person name="Felbeck H."/>
            <person name="Schlueter R."/>
            <person name="Schweder T."/>
            <person name="Markert S."/>
        </authorList>
    </citation>
    <scope>NUCLEOTIDE SEQUENCE [LARGE SCALE GENOMIC DNA]</scope>
    <source>
        <strain evidence="5">BAT/CrabSpa'14</strain>
    </source>
</reference>
<evidence type="ECO:0000313" key="2">
    <source>
        <dbReference type="EMBL" id="AYQ56155.1"/>
    </source>
</evidence>
<feature type="chain" id="PRO_5044561965" description="Beta-hexosaminidase bacterial type N-terminal domain-containing protein" evidence="1">
    <location>
        <begin position="23"/>
        <end position="147"/>
    </location>
</feature>
<dbReference type="AlphaFoldDB" id="A0A1J5UAL9"/>
<reference evidence="2 6" key="3">
    <citation type="submission" date="2017-11" db="EMBL/GenBank/DDBJ databases">
        <title>Genome sequence of the bacterial symbiont EPR9N from a vent mussel Bathymodiolus thermophilus.</title>
        <authorList>
            <person name="Won Y.-J."/>
        </authorList>
    </citation>
    <scope>NUCLEOTIDE SEQUENCE [LARGE SCALE GENOMIC DNA]</scope>
    <source>
        <strain evidence="2 6">EPR9N</strain>
    </source>
</reference>
<reference evidence="3 7" key="4">
    <citation type="submission" date="2020-05" db="EMBL/GenBank/DDBJ databases">
        <authorList>
            <person name="Petersen J."/>
            <person name="Sayavedra L."/>
        </authorList>
    </citation>
    <scope>NUCLEOTIDE SEQUENCE [LARGE SCALE GENOMIC DNA]</scope>
    <source>
        <strain evidence="3">B thermophilus SOXS</strain>
    </source>
</reference>
<feature type="signal peptide" evidence="1">
    <location>
        <begin position="1"/>
        <end position="22"/>
    </location>
</feature>
<evidence type="ECO:0008006" key="8">
    <source>
        <dbReference type="Google" id="ProtNLM"/>
    </source>
</evidence>
<gene>
    <name evidence="4" type="ORF">BGC33_06460</name>
    <name evidence="2" type="ORF">MS2017_0410</name>
    <name evidence="3" type="ORF">THERMOS_1570</name>
</gene>
<dbReference type="RefSeq" id="WP_071563521.1">
    <property type="nucleotide sequence ID" value="NZ_CAESAQ020000076.1"/>
</dbReference>
<sequence length="147" mass="16649">MKKNTIMTILILFSLFSSIVRGKANDTNQFFTYKKTQNIGVRSIPIFTETFIPHTTIIVDKLKQRQLSNLQSENLLKIINKNAKGKGSSGFDFRSVRVKIALADGETIYLDKYGQILYNGYLENSIGLKALSEIDNLLENIMGADYF</sequence>
<accession>A0A1J5UAL9</accession>
<dbReference type="Proteomes" id="UP000182798">
    <property type="component" value="Unassembled WGS sequence"/>
</dbReference>
<dbReference type="Proteomes" id="UP000278334">
    <property type="component" value="Chromosome"/>
</dbReference>
<dbReference type="Proteomes" id="UP000643672">
    <property type="component" value="Unassembled WGS sequence"/>
</dbReference>
<evidence type="ECO:0000256" key="1">
    <source>
        <dbReference type="SAM" id="SignalP"/>
    </source>
</evidence>
<proteinExistence type="predicted"/>
<keyword evidence="1" id="KW-0732">Signal</keyword>
<name>A0A1J5UAL9_9GAMM</name>
<dbReference type="EMBL" id="CAESAQ020000076">
    <property type="protein sequence ID" value="CAB5502297.1"/>
    <property type="molecule type" value="Genomic_DNA"/>
</dbReference>
<dbReference type="KEGG" id="bthg:MS2017_0410"/>
<dbReference type="EMBL" id="CP024634">
    <property type="protein sequence ID" value="AYQ56155.1"/>
    <property type="molecule type" value="Genomic_DNA"/>
</dbReference>
<evidence type="ECO:0000313" key="6">
    <source>
        <dbReference type="Proteomes" id="UP000278334"/>
    </source>
</evidence>
<evidence type="ECO:0000313" key="3">
    <source>
        <dbReference type="EMBL" id="CAB5502297.1"/>
    </source>
</evidence>
<reference evidence="4" key="2">
    <citation type="journal article" date="2017" name="Stand. Genomic Sci.">
        <title>Genome sequence of the sulfur-oxidizing Bathymodiolus thermophilus gill endosymbiont.</title>
        <authorList>
            <person name="Ponnudurai R."/>
            <person name="Sayavedra L."/>
            <person name="Kleiner M."/>
            <person name="Heiden S.E."/>
            <person name="Thurmer A."/>
            <person name="Felbeck H."/>
            <person name="Schluter R."/>
            <person name="Sievert S.M."/>
            <person name="Daniel R."/>
            <person name="Schweder T."/>
            <person name="Markert S."/>
        </authorList>
    </citation>
    <scope>NUCLEOTIDE SEQUENCE</scope>
    <source>
        <strain evidence="4">BAT/CrabSpa'14</strain>
    </source>
</reference>